<dbReference type="SUPFAM" id="SSF64268">
    <property type="entry name" value="PX domain"/>
    <property type="match status" value="1"/>
</dbReference>
<proteinExistence type="predicted"/>
<evidence type="ECO:0000313" key="2">
    <source>
        <dbReference type="EMBL" id="CAJ0561253.1"/>
    </source>
</evidence>
<dbReference type="PANTHER" id="PTHR15508:SF8">
    <property type="entry name" value="LD24550P"/>
    <property type="match status" value="1"/>
</dbReference>
<feature type="non-terminal residue" evidence="2">
    <location>
        <position position="205"/>
    </location>
</feature>
<dbReference type="EMBL" id="CATQJA010000543">
    <property type="protein sequence ID" value="CAJ0561253.1"/>
    <property type="molecule type" value="Genomic_DNA"/>
</dbReference>
<gene>
    <name evidence="2" type="ORF">MSPICULIGERA_LOCUS1774</name>
</gene>
<dbReference type="Proteomes" id="UP001177023">
    <property type="component" value="Unassembled WGS sequence"/>
</dbReference>
<comment type="caution">
    <text evidence="2">The sequence shown here is derived from an EMBL/GenBank/DDBJ whole genome shotgun (WGS) entry which is preliminary data.</text>
</comment>
<reference evidence="2" key="1">
    <citation type="submission" date="2023-06" db="EMBL/GenBank/DDBJ databases">
        <authorList>
            <person name="Delattre M."/>
        </authorList>
    </citation>
    <scope>NUCLEOTIDE SEQUENCE</scope>
    <source>
        <strain evidence="2">AF72</strain>
    </source>
</reference>
<name>A0AA36FQ46_9BILA</name>
<dbReference type="InterPro" id="IPR051866">
    <property type="entry name" value="Intracell_Sig-Traffick_Protein"/>
</dbReference>
<evidence type="ECO:0000259" key="1">
    <source>
        <dbReference type="PROSITE" id="PS50195"/>
    </source>
</evidence>
<accession>A0AA36FQ46</accession>
<dbReference type="InterPro" id="IPR001683">
    <property type="entry name" value="PX_dom"/>
</dbReference>
<sequence>MTNLLPDDSFSHQPDGKVPLSRKVCIFKADCPCTVTLISTMDETVLGVTYTAYTLEFKFMPMESLLSEPKTFRITTRYKEVNKLQAALAKLHKQLYLRGAFPNFPQPKLFGKADEAAVEERKRAILQVFEFVVDSEVLRKARVLHEFVQKASEIVDAAPTIITQPRVTPTSTTQIDDIFEAPVSGPSSDPTDVLEPIRVDETVTN</sequence>
<dbReference type="GO" id="GO:0035091">
    <property type="term" value="F:phosphatidylinositol binding"/>
    <property type="evidence" value="ECO:0007669"/>
    <property type="project" value="InterPro"/>
</dbReference>
<dbReference type="Pfam" id="PF00787">
    <property type="entry name" value="PX"/>
    <property type="match status" value="1"/>
</dbReference>
<keyword evidence="3" id="KW-1185">Reference proteome</keyword>
<evidence type="ECO:0000313" key="3">
    <source>
        <dbReference type="Proteomes" id="UP001177023"/>
    </source>
</evidence>
<dbReference type="PANTHER" id="PTHR15508">
    <property type="entry name" value="RIBOSOMAL PROTEIN S6 KINASE"/>
    <property type="match status" value="1"/>
</dbReference>
<dbReference type="Gene3D" id="3.30.1520.10">
    <property type="entry name" value="Phox-like domain"/>
    <property type="match status" value="1"/>
</dbReference>
<feature type="domain" description="PX" evidence="1">
    <location>
        <begin position="31"/>
        <end position="154"/>
    </location>
</feature>
<dbReference type="PROSITE" id="PS50195">
    <property type="entry name" value="PX"/>
    <property type="match status" value="1"/>
</dbReference>
<dbReference type="AlphaFoldDB" id="A0AA36FQ46"/>
<dbReference type="InterPro" id="IPR036871">
    <property type="entry name" value="PX_dom_sf"/>
</dbReference>
<organism evidence="2 3">
    <name type="scientific">Mesorhabditis spiculigera</name>
    <dbReference type="NCBI Taxonomy" id="96644"/>
    <lineage>
        <taxon>Eukaryota</taxon>
        <taxon>Metazoa</taxon>
        <taxon>Ecdysozoa</taxon>
        <taxon>Nematoda</taxon>
        <taxon>Chromadorea</taxon>
        <taxon>Rhabditida</taxon>
        <taxon>Rhabditina</taxon>
        <taxon>Rhabditomorpha</taxon>
        <taxon>Rhabditoidea</taxon>
        <taxon>Rhabditidae</taxon>
        <taxon>Mesorhabditinae</taxon>
        <taxon>Mesorhabditis</taxon>
    </lineage>
</organism>
<protein>
    <recommendedName>
        <fullName evidence="1">PX domain-containing protein</fullName>
    </recommendedName>
</protein>